<proteinExistence type="inferred from homology"/>
<comment type="caution">
    <text evidence="5">The sequence shown here is derived from an EMBL/GenBank/DDBJ whole genome shotgun (WGS) entry which is preliminary data.</text>
</comment>
<gene>
    <name evidence="5" type="ORF">LCGC14_0957680</name>
</gene>
<feature type="domain" description="3-octaprenyl-4-hydroxybenzoate carboxy-lyase-like C-terminal" evidence="4">
    <location>
        <begin position="285"/>
        <end position="408"/>
    </location>
</feature>
<dbReference type="Gene3D" id="3.40.1670.10">
    <property type="entry name" value="UbiD C-terminal domain-like"/>
    <property type="match status" value="1"/>
</dbReference>
<dbReference type="SUPFAM" id="SSF50475">
    <property type="entry name" value="FMN-binding split barrel"/>
    <property type="match status" value="1"/>
</dbReference>
<accession>A0A0F9NFC4</accession>
<dbReference type="SUPFAM" id="SSF143968">
    <property type="entry name" value="UbiD C-terminal domain-like"/>
    <property type="match status" value="1"/>
</dbReference>
<dbReference type="InterPro" id="IPR049383">
    <property type="entry name" value="UbiD-like_N"/>
</dbReference>
<dbReference type="InterPro" id="IPR048304">
    <property type="entry name" value="UbiD_Rift_dom"/>
</dbReference>
<evidence type="ECO:0000313" key="5">
    <source>
        <dbReference type="EMBL" id="KKN18250.1"/>
    </source>
</evidence>
<dbReference type="GO" id="GO:0005737">
    <property type="term" value="C:cytoplasm"/>
    <property type="evidence" value="ECO:0007669"/>
    <property type="project" value="TreeGrafter"/>
</dbReference>
<dbReference type="InterPro" id="IPR002830">
    <property type="entry name" value="UbiD"/>
</dbReference>
<evidence type="ECO:0000256" key="1">
    <source>
        <dbReference type="ARBA" id="ARBA00010021"/>
    </source>
</evidence>
<evidence type="ECO:0008006" key="6">
    <source>
        <dbReference type="Google" id="ProtNLM"/>
    </source>
</evidence>
<dbReference type="PANTHER" id="PTHR30108">
    <property type="entry name" value="3-OCTAPRENYL-4-HYDROXYBENZOATE CARBOXY-LYASE-RELATED"/>
    <property type="match status" value="1"/>
</dbReference>
<comment type="similarity">
    <text evidence="1">Belongs to the UbiD family.</text>
</comment>
<evidence type="ECO:0000259" key="2">
    <source>
        <dbReference type="Pfam" id="PF01977"/>
    </source>
</evidence>
<evidence type="ECO:0000259" key="4">
    <source>
        <dbReference type="Pfam" id="PF20696"/>
    </source>
</evidence>
<dbReference type="PANTHER" id="PTHR30108:SF21">
    <property type="entry name" value="4-HYDROXYBENZOATE DECARBOXYLASE"/>
    <property type="match status" value="1"/>
</dbReference>
<dbReference type="GO" id="GO:0016831">
    <property type="term" value="F:carboxy-lyase activity"/>
    <property type="evidence" value="ECO:0007669"/>
    <property type="project" value="InterPro"/>
</dbReference>
<dbReference type="Pfam" id="PF20696">
    <property type="entry name" value="UbiD_C"/>
    <property type="match status" value="1"/>
</dbReference>
<dbReference type="Pfam" id="PF01977">
    <property type="entry name" value="UbiD"/>
    <property type="match status" value="1"/>
</dbReference>
<dbReference type="EMBL" id="LAZR01003445">
    <property type="protein sequence ID" value="KKN18250.1"/>
    <property type="molecule type" value="Genomic_DNA"/>
</dbReference>
<name>A0A0F9NFC4_9ZZZZ</name>
<dbReference type="Pfam" id="PF20695">
    <property type="entry name" value="UbiD_N"/>
    <property type="match status" value="1"/>
</dbReference>
<sequence length="434" mass="48483">MGFREYLNQIDEKGSLQKVDLEVSKKLEISGILKEMEPTPVLFNKVKESEFRVAGNIFCTKDVIASYFGVTPADLIPMLSKAIANLSKPEIVSNAPCQEVIESNVDLDKIPILFHCDKDGGNYISSAVVVTRDPDYGQNLDFHRAMQYSKDKFAARIVKGRHFYKFLEKNGEVEVAFCIGNTPNILIAGATSVDIGVDELHIANALEPIKIAKAKSVDLLIPAEAEFVLEGRVFFDERHSEGPFVDLTETYDTTREEPIFEVKKITHRKDAIWQALLPGALEHKILMGMPREPTIFKKVNESGVKCLDVNISPGGSSWLHAIVQIDKKTEEDGKKAIEGTFEGHTSCKHVFIVDKDINIYDPLSVEWSFSTRFQGDTRMIVKDKEPGSSLDPSAEPGTKMTTKIGFDCTKPLVVKGKSFEIAKFPKVDIDKYFK</sequence>
<feature type="domain" description="3-octaprenyl-4-hydroxybenzoate carboxy-lyase-like N-terminal" evidence="3">
    <location>
        <begin position="8"/>
        <end position="82"/>
    </location>
</feature>
<organism evidence="5">
    <name type="scientific">marine sediment metagenome</name>
    <dbReference type="NCBI Taxonomy" id="412755"/>
    <lineage>
        <taxon>unclassified sequences</taxon>
        <taxon>metagenomes</taxon>
        <taxon>ecological metagenomes</taxon>
    </lineage>
</organism>
<dbReference type="NCBIfam" id="TIGR00148">
    <property type="entry name" value="UbiD family decarboxylase"/>
    <property type="match status" value="1"/>
</dbReference>
<evidence type="ECO:0000259" key="3">
    <source>
        <dbReference type="Pfam" id="PF20695"/>
    </source>
</evidence>
<protein>
    <recommendedName>
        <fullName evidence="6">UbiD family decarboxylase</fullName>
    </recommendedName>
</protein>
<reference evidence="5" key="1">
    <citation type="journal article" date="2015" name="Nature">
        <title>Complex archaea that bridge the gap between prokaryotes and eukaryotes.</title>
        <authorList>
            <person name="Spang A."/>
            <person name="Saw J.H."/>
            <person name="Jorgensen S.L."/>
            <person name="Zaremba-Niedzwiedzka K."/>
            <person name="Martijn J."/>
            <person name="Lind A.E."/>
            <person name="van Eijk R."/>
            <person name="Schleper C."/>
            <person name="Guy L."/>
            <person name="Ettema T.J."/>
        </authorList>
    </citation>
    <scope>NUCLEOTIDE SEQUENCE</scope>
</reference>
<feature type="domain" description="3-octaprenyl-4-hydroxybenzoate carboxy-lyase-like Rift-related" evidence="2">
    <location>
        <begin position="92"/>
        <end position="279"/>
    </location>
</feature>
<dbReference type="AlphaFoldDB" id="A0A0F9NFC4"/>
<dbReference type="InterPro" id="IPR049381">
    <property type="entry name" value="UbiD-like_C"/>
</dbReference>